<dbReference type="SUPFAM" id="SSF57850">
    <property type="entry name" value="RING/U-box"/>
    <property type="match status" value="2"/>
</dbReference>
<dbReference type="OrthoDB" id="1305878at2759"/>
<feature type="compositionally biased region" description="Basic and acidic residues" evidence="9">
    <location>
        <begin position="157"/>
        <end position="172"/>
    </location>
</feature>
<dbReference type="PROSITE" id="PS50089">
    <property type="entry name" value="ZF_RING_2"/>
    <property type="match status" value="1"/>
</dbReference>
<dbReference type="Gene3D" id="3.30.40.10">
    <property type="entry name" value="Zinc/RING finger domain, C3HC4 (zinc finger)"/>
    <property type="match status" value="1"/>
</dbReference>
<dbReference type="InterPro" id="IPR001841">
    <property type="entry name" value="Znf_RING"/>
</dbReference>
<accession>A0A8T9CE08</accession>
<dbReference type="EMBL" id="QGMK01000125">
    <property type="protein sequence ID" value="TVY84039.1"/>
    <property type="molecule type" value="Genomic_DNA"/>
</dbReference>
<evidence type="ECO:0000256" key="6">
    <source>
        <dbReference type="ARBA" id="ARBA00022843"/>
    </source>
</evidence>
<dbReference type="FunFam" id="3.30.60.90:FF:000039">
    <property type="entry name" value="Uncharacterized protein"/>
    <property type="match status" value="1"/>
</dbReference>
<feature type="region of interest" description="Disordered" evidence="9">
    <location>
        <begin position="307"/>
        <end position="564"/>
    </location>
</feature>
<feature type="compositionally biased region" description="Low complexity" evidence="9">
    <location>
        <begin position="507"/>
        <end position="516"/>
    </location>
</feature>
<dbReference type="InterPro" id="IPR001452">
    <property type="entry name" value="SH3_domain"/>
</dbReference>
<evidence type="ECO:0000259" key="11">
    <source>
        <dbReference type="PROSITE" id="PS50089"/>
    </source>
</evidence>
<gene>
    <name evidence="12" type="primary">chfr</name>
    <name evidence="12" type="ORF">LSUE1_G002764</name>
</gene>
<dbReference type="Gene3D" id="2.30.30.40">
    <property type="entry name" value="SH3 Domains"/>
    <property type="match status" value="1"/>
</dbReference>
<dbReference type="SUPFAM" id="SSF50044">
    <property type="entry name" value="SH3-domain"/>
    <property type="match status" value="1"/>
</dbReference>
<dbReference type="GO" id="GO:0005634">
    <property type="term" value="C:nucleus"/>
    <property type="evidence" value="ECO:0007669"/>
    <property type="project" value="TreeGrafter"/>
</dbReference>
<reference evidence="12 13" key="1">
    <citation type="submission" date="2018-05" db="EMBL/GenBank/DDBJ databases">
        <title>Genome sequencing and assembly of the regulated plant pathogen Lachnellula willkommii and related sister species for the development of diagnostic species identification markers.</title>
        <authorList>
            <person name="Giroux E."/>
            <person name="Bilodeau G."/>
        </authorList>
    </citation>
    <scope>NUCLEOTIDE SEQUENCE [LARGE SCALE GENOMIC DNA]</scope>
    <source>
        <strain evidence="12 13">CBS 268.59</strain>
    </source>
</reference>
<dbReference type="SMART" id="SM00184">
    <property type="entry name" value="RING"/>
    <property type="match status" value="1"/>
</dbReference>
<keyword evidence="13" id="KW-1185">Reference proteome</keyword>
<dbReference type="InterPro" id="IPR036028">
    <property type="entry name" value="SH3-like_dom_sf"/>
</dbReference>
<evidence type="ECO:0000313" key="13">
    <source>
        <dbReference type="Proteomes" id="UP000469558"/>
    </source>
</evidence>
<feature type="region of interest" description="Disordered" evidence="9">
    <location>
        <begin position="648"/>
        <end position="667"/>
    </location>
</feature>
<organism evidence="12 13">
    <name type="scientific">Lachnellula suecica</name>
    <dbReference type="NCBI Taxonomy" id="602035"/>
    <lineage>
        <taxon>Eukaryota</taxon>
        <taxon>Fungi</taxon>
        <taxon>Dikarya</taxon>
        <taxon>Ascomycota</taxon>
        <taxon>Pezizomycotina</taxon>
        <taxon>Leotiomycetes</taxon>
        <taxon>Helotiales</taxon>
        <taxon>Lachnaceae</taxon>
        <taxon>Lachnellula</taxon>
    </lineage>
</organism>
<feature type="region of interest" description="Disordered" evidence="9">
    <location>
        <begin position="95"/>
        <end position="122"/>
    </location>
</feature>
<evidence type="ECO:0000256" key="7">
    <source>
        <dbReference type="PROSITE-ProRule" id="PRU00175"/>
    </source>
</evidence>
<dbReference type="Gene3D" id="3.30.60.90">
    <property type="match status" value="1"/>
</dbReference>
<evidence type="ECO:0000313" key="12">
    <source>
        <dbReference type="EMBL" id="TVY84039.1"/>
    </source>
</evidence>
<dbReference type="InterPro" id="IPR043145">
    <property type="entry name" value="Znf_ZZ_sf"/>
</dbReference>
<comment type="caution">
    <text evidence="12">The sequence shown here is derived from an EMBL/GenBank/DDBJ whole genome shotgun (WGS) entry which is preliminary data.</text>
</comment>
<evidence type="ECO:0000256" key="8">
    <source>
        <dbReference type="PROSITE-ProRule" id="PRU00192"/>
    </source>
</evidence>
<dbReference type="PANTHER" id="PTHR16079">
    <property type="entry name" value="UBIQUITIN LIGASE PROTEIN CHFR"/>
    <property type="match status" value="1"/>
</dbReference>
<dbReference type="GO" id="GO:0006511">
    <property type="term" value="P:ubiquitin-dependent protein catabolic process"/>
    <property type="evidence" value="ECO:0007669"/>
    <property type="project" value="TreeGrafter"/>
</dbReference>
<dbReference type="AlphaFoldDB" id="A0A8T9CE08"/>
<evidence type="ECO:0000256" key="9">
    <source>
        <dbReference type="SAM" id="MobiDB-lite"/>
    </source>
</evidence>
<dbReference type="Pfam" id="PF00097">
    <property type="entry name" value="zf-C3HC4"/>
    <property type="match status" value="1"/>
</dbReference>
<dbReference type="GO" id="GO:0016567">
    <property type="term" value="P:protein ubiquitination"/>
    <property type="evidence" value="ECO:0007669"/>
    <property type="project" value="TreeGrafter"/>
</dbReference>
<feature type="compositionally biased region" description="Basic and acidic residues" evidence="9">
    <location>
        <begin position="100"/>
        <end position="122"/>
    </location>
</feature>
<evidence type="ECO:0000256" key="2">
    <source>
        <dbReference type="ARBA" id="ARBA00022443"/>
    </source>
</evidence>
<evidence type="ECO:0000259" key="10">
    <source>
        <dbReference type="PROSITE" id="PS50002"/>
    </source>
</evidence>
<name>A0A8T9CE08_9HELO</name>
<dbReference type="SMART" id="SM00326">
    <property type="entry name" value="SH3"/>
    <property type="match status" value="1"/>
</dbReference>
<proteinExistence type="inferred from homology"/>
<dbReference type="GO" id="GO:0008270">
    <property type="term" value="F:zinc ion binding"/>
    <property type="evidence" value="ECO:0007669"/>
    <property type="project" value="UniProtKB-KW"/>
</dbReference>
<sequence>MEPENRGLDLERELTCSICTEVLYQPLTLLDCLHTFCGACLKEWFSWQLTASRNSPHSLPASTTPYTCPSCRAPVRDSRHDAKVTTLLEMFLAANPSKGKTAEEKEESRKKYTPGDDVLPKVEAREKSLRERRAEDADQRLLNEVRDLSLREVGVEAPDARRERRRREDSRLRSSTPHSSRDPSRDGRSGDERERERRRRREADSERRRARDDPILRPETESTEERRRRRSNEEGRRRHEETSRTAARQIEHQSSLRSLLSSSEIDSHEMEEEILRQIREEGLLDGIDLENIDVSQEDQISERIAEAFRRRQSEKARQKRERDRRREESARRNEGRVSAPDSREVSGDDGDRSSRRRVTHSRTSSAVSQGDEPSRPPTSISAAHASHLGVQSGDEGRRRRRTTSGNRSSTAPIPVAGVEVRPAARSSTDLGNRPQSLNLSSVRPSVTSNSRSTTDPTVQRPSELPAPESPRAPSSSPTTRTFPRSEDPSALTSQSQTRAAPPAEIFVPSSAPSAVSNSGDRALMPAPLSPRDPGQTSLSDRANALSSGTRPTSSSSAVSRNRPQLYPEPSLTCARCAKPHIEYDLHYNCAICHGGNYNLCLPCYRSGAGCLHWFGFGYAAWSKWDRLTQSGEMPADSERPHMLTANRYVPPRMAPGGADGRRTLTPDDPQKRLQSGAFCANCLAWANECYWRCDFCNEADWGFCNLCVNQGRSCTHALLPLTFKPADSDALPLTPTHDQQMPPSAKILTGPGVVDIGRFKPLTFSTACDICHYPIQPSTTRYHCFSCTSKVPNTQPGDYDICTTCYPKLVVSRRISAENGNNGWRRCLQGHRMIIVGFEDNRGGQRRVVVQDLVGGRGLHEEPFKSTDQLDLQQWSWADGTRLKLVTSDVMKTAPTSLPELVTASAYPPDGGIGMTCVALWSWYPAEGANDELLFPKGAEIREVTDVNGDWFHGTYMGKRGLFPAPYMRIMDKGLGL</sequence>
<dbReference type="InterPro" id="IPR018957">
    <property type="entry name" value="Znf_C3HC4_RING-type"/>
</dbReference>
<feature type="compositionally biased region" description="Polar residues" evidence="9">
    <location>
        <begin position="425"/>
        <end position="460"/>
    </location>
</feature>
<dbReference type="GO" id="GO:0004842">
    <property type="term" value="F:ubiquitin-protein transferase activity"/>
    <property type="evidence" value="ECO:0007669"/>
    <property type="project" value="TreeGrafter"/>
</dbReference>
<dbReference type="PANTHER" id="PTHR16079:SF4">
    <property type="entry name" value="E3 UBIQUITIN-PROTEIN LIGASE CHFR"/>
    <property type="match status" value="1"/>
</dbReference>
<dbReference type="PROSITE" id="PS50002">
    <property type="entry name" value="SH3"/>
    <property type="match status" value="1"/>
</dbReference>
<keyword evidence="3" id="KW-0479">Metal-binding</keyword>
<feature type="compositionally biased region" description="Basic and acidic residues" evidence="9">
    <location>
        <begin position="307"/>
        <end position="353"/>
    </location>
</feature>
<dbReference type="InterPro" id="IPR017907">
    <property type="entry name" value="Znf_RING_CS"/>
</dbReference>
<evidence type="ECO:0000256" key="3">
    <source>
        <dbReference type="ARBA" id="ARBA00022723"/>
    </source>
</evidence>
<keyword evidence="4 7" id="KW-0863">Zinc-finger</keyword>
<feature type="compositionally biased region" description="Low complexity" evidence="9">
    <location>
        <begin position="461"/>
        <end position="482"/>
    </location>
</feature>
<keyword evidence="5" id="KW-0862">Zinc</keyword>
<feature type="domain" description="SH3" evidence="10">
    <location>
        <begin position="912"/>
        <end position="973"/>
    </location>
</feature>
<protein>
    <submittedName>
        <fullName evidence="12">E3 ubiquitin-protein ligase CHFR</fullName>
    </submittedName>
</protein>
<dbReference type="Proteomes" id="UP000469558">
    <property type="component" value="Unassembled WGS sequence"/>
</dbReference>
<evidence type="ECO:0000256" key="4">
    <source>
        <dbReference type="ARBA" id="ARBA00022771"/>
    </source>
</evidence>
<feature type="domain" description="RING-type" evidence="11">
    <location>
        <begin position="16"/>
        <end position="72"/>
    </location>
</feature>
<feature type="compositionally biased region" description="Low complexity" evidence="9">
    <location>
        <begin position="546"/>
        <end position="560"/>
    </location>
</feature>
<dbReference type="FunFam" id="3.30.40.10:FF:000861">
    <property type="entry name" value="SH3 domain protein (AFU_orthologue AFUA_2G13880)"/>
    <property type="match status" value="1"/>
</dbReference>
<comment type="similarity">
    <text evidence="1">Belongs to the SH3RF family.</text>
</comment>
<feature type="compositionally biased region" description="Basic and acidic residues" evidence="9">
    <location>
        <begin position="179"/>
        <end position="243"/>
    </location>
</feature>
<evidence type="ECO:0000256" key="1">
    <source>
        <dbReference type="ARBA" id="ARBA00008649"/>
    </source>
</evidence>
<keyword evidence="2 8" id="KW-0728">SH3 domain</keyword>
<evidence type="ECO:0000256" key="5">
    <source>
        <dbReference type="ARBA" id="ARBA00022833"/>
    </source>
</evidence>
<dbReference type="PROSITE" id="PS00518">
    <property type="entry name" value="ZF_RING_1"/>
    <property type="match status" value="1"/>
</dbReference>
<dbReference type="InterPro" id="IPR052256">
    <property type="entry name" value="E3_ubiquitin-ligase_CHFR"/>
</dbReference>
<dbReference type="InterPro" id="IPR013083">
    <property type="entry name" value="Znf_RING/FYVE/PHD"/>
</dbReference>
<keyword evidence="6" id="KW-0832">Ubl conjugation</keyword>
<feature type="region of interest" description="Disordered" evidence="9">
    <location>
        <begin position="157"/>
        <end position="273"/>
    </location>
</feature>